<evidence type="ECO:0000313" key="4">
    <source>
        <dbReference type="Proteomes" id="UP000057043"/>
    </source>
</evidence>
<name>A0A117LET1_9EURY</name>
<dbReference type="AlphaFoldDB" id="A0A117LET1"/>
<organism evidence="3 4">
    <name type="scientific">Methanothrix harundinacea</name>
    <dbReference type="NCBI Taxonomy" id="301375"/>
    <lineage>
        <taxon>Archaea</taxon>
        <taxon>Methanobacteriati</taxon>
        <taxon>Methanobacteriota</taxon>
        <taxon>Stenosarchaea group</taxon>
        <taxon>Methanomicrobia</taxon>
        <taxon>Methanotrichales</taxon>
        <taxon>Methanotrichaceae</taxon>
        <taxon>Methanothrix</taxon>
    </lineage>
</organism>
<dbReference type="NCBIfam" id="NF033546">
    <property type="entry name" value="transpos_IS21"/>
    <property type="match status" value="1"/>
</dbReference>
<evidence type="ECO:0000256" key="1">
    <source>
        <dbReference type="ARBA" id="ARBA00009277"/>
    </source>
</evidence>
<dbReference type="GO" id="GO:0003676">
    <property type="term" value="F:nucleic acid binding"/>
    <property type="evidence" value="ECO:0007669"/>
    <property type="project" value="InterPro"/>
</dbReference>
<dbReference type="PANTHER" id="PTHR35004">
    <property type="entry name" value="TRANSPOSASE RV3428C-RELATED"/>
    <property type="match status" value="1"/>
</dbReference>
<dbReference type="Pfam" id="PF22483">
    <property type="entry name" value="Mu-transpos_C_2"/>
    <property type="match status" value="1"/>
</dbReference>
<gene>
    <name evidence="3" type="ORF">XD72_2414</name>
</gene>
<dbReference type="Gene3D" id="3.30.420.10">
    <property type="entry name" value="Ribonuclease H-like superfamily/Ribonuclease H"/>
    <property type="match status" value="1"/>
</dbReference>
<protein>
    <submittedName>
        <fullName evidence="3">Integrase catalytic region</fullName>
    </submittedName>
</protein>
<dbReference type="InterPro" id="IPR036397">
    <property type="entry name" value="RNaseH_sf"/>
</dbReference>
<reference evidence="3 4" key="1">
    <citation type="journal article" date="2015" name="MBio">
        <title>Genome-Resolved Metagenomic Analysis Reveals Roles for Candidate Phyla and Other Microbial Community Members in Biogeochemical Transformations in Oil Reservoirs.</title>
        <authorList>
            <person name="Hu P."/>
            <person name="Tom L."/>
            <person name="Singh A."/>
            <person name="Thomas B.C."/>
            <person name="Baker B.J."/>
            <person name="Piceno Y.M."/>
            <person name="Andersen G.L."/>
            <person name="Banfield J.F."/>
        </authorList>
    </citation>
    <scope>NUCLEOTIDE SEQUENCE [LARGE SCALE GENOMIC DNA]</scope>
    <source>
        <strain evidence="3">57_489</strain>
    </source>
</reference>
<evidence type="ECO:0000313" key="3">
    <source>
        <dbReference type="EMBL" id="KUK43212.1"/>
    </source>
</evidence>
<dbReference type="InterPro" id="IPR054353">
    <property type="entry name" value="IstA-like_C"/>
</dbReference>
<dbReference type="PANTHER" id="PTHR35004:SF7">
    <property type="entry name" value="INTEGRASE PROTEIN"/>
    <property type="match status" value="1"/>
</dbReference>
<dbReference type="SUPFAM" id="SSF53098">
    <property type="entry name" value="Ribonuclease H-like"/>
    <property type="match status" value="1"/>
</dbReference>
<dbReference type="InterPro" id="IPR001584">
    <property type="entry name" value="Integrase_cat-core"/>
</dbReference>
<proteinExistence type="inferred from homology"/>
<comment type="caution">
    <text evidence="3">The sequence shown here is derived from an EMBL/GenBank/DDBJ whole genome shotgun (WGS) entry which is preliminary data.</text>
</comment>
<sequence>MPEIKRIQELYELYGSYKRVARELHISKNTVKKYLHRIDDVRDGTVEEILPKHRTISRTRTVLTDALVAKIHQYLDSSSTYHEKQQITAKRIWELLIKENETVSYTSVKKVVSKYRAAHTIRTVSILQDPQQGIRAEFDWGMVILRIKGIEHRYSLAVIVSLHSLYRFARLYHRETRYEVIDAHLAFFNEIGAVPKTLFYDRMSTAYDSKKHQFHESFLEFALYFGFEPCACNVASPQEKGTDEESVGYVRRHAFGERSEFDSFEEAEEWLSMSLAEINSHPVYRRNEAPSLSLLSEVHEMLPLPTLAYSNFELRRGTINRYSLVSYETNLYSVPETYCSRHIHYKVTVRTIEFLDGDTIIATHRRLFGKGGYSMDILHYIKTFQMKPRALKYSKVMAGVDPRIQDLFNTQYSGNPQPFLDILDLAKETSVTQICEALDHLKRWNIQPEYSAIRFAINGRMQQPHIETLEIPMGFPVLEPDLKEYDRMMDVTR</sequence>
<dbReference type="InterPro" id="IPR012337">
    <property type="entry name" value="RNaseH-like_sf"/>
</dbReference>
<accession>A0A117LET1</accession>
<dbReference type="Proteomes" id="UP000057043">
    <property type="component" value="Unassembled WGS sequence"/>
</dbReference>
<dbReference type="GO" id="GO:0015074">
    <property type="term" value="P:DNA integration"/>
    <property type="evidence" value="ECO:0007669"/>
    <property type="project" value="InterPro"/>
</dbReference>
<evidence type="ECO:0000259" key="2">
    <source>
        <dbReference type="PROSITE" id="PS50994"/>
    </source>
</evidence>
<dbReference type="PROSITE" id="PS50994">
    <property type="entry name" value="INTEGRASE"/>
    <property type="match status" value="1"/>
</dbReference>
<dbReference type="PATRIC" id="fig|301375.7.peg.131"/>
<dbReference type="EMBL" id="LGFT01000109">
    <property type="protein sequence ID" value="KUK43212.1"/>
    <property type="molecule type" value="Genomic_DNA"/>
</dbReference>
<feature type="domain" description="Integrase catalytic" evidence="2">
    <location>
        <begin position="126"/>
        <end position="298"/>
    </location>
</feature>
<comment type="similarity">
    <text evidence="1">Belongs to the transposase IS21/IS408/IS1162 family.</text>
</comment>